<keyword evidence="7" id="KW-0547">Nucleotide-binding</keyword>
<evidence type="ECO:0000256" key="3">
    <source>
        <dbReference type="ARBA" id="ARBA00019010"/>
    </source>
</evidence>
<keyword evidence="6" id="KW-0479">Metal-binding</keyword>
<evidence type="ECO:0000256" key="8">
    <source>
        <dbReference type="ARBA" id="ARBA00022840"/>
    </source>
</evidence>
<keyword evidence="4" id="KW-0963">Cytoplasm</keyword>
<dbReference type="CDD" id="cd02019">
    <property type="entry name" value="NK"/>
    <property type="match status" value="1"/>
</dbReference>
<sequence length="171" mass="18257">MHSPDVTAVFDLPDEAATQLLGENLAVAIAPGLVIFLEGDLGAGKTTLARALIRALGHTGPVKSPTYALVEVYVVSSLYLYHFDFYRFESPEEFLDAGFGEYFNDASVCLVEWPDKAAGCVPSPDLRIHLQHAGSARVAALAASSERGASCVRTLTSIREGGNSCATPDRR</sequence>
<dbReference type="GO" id="GO:0005737">
    <property type="term" value="C:cytoplasm"/>
    <property type="evidence" value="ECO:0007669"/>
    <property type="project" value="UniProtKB-SubCell"/>
</dbReference>
<dbReference type="GO" id="GO:0016740">
    <property type="term" value="F:transferase activity"/>
    <property type="evidence" value="ECO:0007669"/>
    <property type="project" value="UniProtKB-KW"/>
</dbReference>
<dbReference type="InterPro" id="IPR003442">
    <property type="entry name" value="T6A_TsaE"/>
</dbReference>
<dbReference type="InterPro" id="IPR027417">
    <property type="entry name" value="P-loop_NTPase"/>
</dbReference>
<evidence type="ECO:0000256" key="2">
    <source>
        <dbReference type="ARBA" id="ARBA00007599"/>
    </source>
</evidence>
<keyword evidence="9" id="KW-0460">Magnesium</keyword>
<dbReference type="SUPFAM" id="SSF52540">
    <property type="entry name" value="P-loop containing nucleoside triphosphate hydrolases"/>
    <property type="match status" value="1"/>
</dbReference>
<comment type="similarity">
    <text evidence="2">Belongs to the TsaE family.</text>
</comment>
<evidence type="ECO:0000256" key="7">
    <source>
        <dbReference type="ARBA" id="ARBA00022741"/>
    </source>
</evidence>
<evidence type="ECO:0000256" key="6">
    <source>
        <dbReference type="ARBA" id="ARBA00022723"/>
    </source>
</evidence>
<gene>
    <name evidence="11" type="ORF">BJN45_10770</name>
</gene>
<dbReference type="STRING" id="418702.BJN45_10770"/>
<dbReference type="Pfam" id="PF02367">
    <property type="entry name" value="TsaE"/>
    <property type="match status" value="1"/>
</dbReference>
<dbReference type="OrthoDB" id="9800307at2"/>
<dbReference type="RefSeq" id="WP_076095295.1">
    <property type="nucleotide sequence ID" value="NZ_MTHD01000003.1"/>
</dbReference>
<dbReference type="GO" id="GO:0046872">
    <property type="term" value="F:metal ion binding"/>
    <property type="evidence" value="ECO:0007669"/>
    <property type="project" value="UniProtKB-KW"/>
</dbReference>
<proteinExistence type="inferred from homology"/>
<keyword evidence="12" id="KW-1185">Reference proteome</keyword>
<keyword evidence="5" id="KW-0819">tRNA processing</keyword>
<protein>
    <recommendedName>
        <fullName evidence="3">tRNA threonylcarbamoyladenosine biosynthesis protein TsaE</fullName>
    </recommendedName>
    <alternativeName>
        <fullName evidence="10">t(6)A37 threonylcarbamoyladenosine biosynthesis protein TsaE</fullName>
    </alternativeName>
</protein>
<dbReference type="GO" id="GO:0002949">
    <property type="term" value="P:tRNA threonylcarbamoyladenosine modification"/>
    <property type="evidence" value="ECO:0007669"/>
    <property type="project" value="InterPro"/>
</dbReference>
<accession>A0A1R1I5Q8</accession>
<comment type="subcellular location">
    <subcellularLocation>
        <location evidence="1">Cytoplasm</location>
    </subcellularLocation>
</comment>
<evidence type="ECO:0000256" key="9">
    <source>
        <dbReference type="ARBA" id="ARBA00022842"/>
    </source>
</evidence>
<dbReference type="Gene3D" id="3.40.50.300">
    <property type="entry name" value="P-loop containing nucleotide triphosphate hydrolases"/>
    <property type="match status" value="1"/>
</dbReference>
<evidence type="ECO:0000313" key="12">
    <source>
        <dbReference type="Proteomes" id="UP000187526"/>
    </source>
</evidence>
<evidence type="ECO:0000256" key="4">
    <source>
        <dbReference type="ARBA" id="ARBA00022490"/>
    </source>
</evidence>
<reference evidence="11 12" key="1">
    <citation type="submission" date="2016-10" db="EMBL/GenBank/DDBJ databases">
        <title>Alkaliphiles isolated from bioreactors.</title>
        <authorList>
            <person name="Salah Z."/>
            <person name="Rout S.P."/>
            <person name="Humphreys P.N."/>
        </authorList>
    </citation>
    <scope>NUCLEOTIDE SEQUENCE [LARGE SCALE GENOMIC DNA]</scope>
    <source>
        <strain evidence="11 12">ZS02</strain>
    </source>
</reference>
<keyword evidence="8" id="KW-0067">ATP-binding</keyword>
<dbReference type="PANTHER" id="PTHR33540:SF2">
    <property type="entry name" value="TRNA THREONYLCARBAMOYLADENOSINE BIOSYNTHESIS PROTEIN TSAE"/>
    <property type="match status" value="1"/>
</dbReference>
<evidence type="ECO:0000313" key="11">
    <source>
        <dbReference type="EMBL" id="OMG54021.1"/>
    </source>
</evidence>
<keyword evidence="11" id="KW-0808">Transferase</keyword>
<dbReference type="GO" id="GO:0005524">
    <property type="term" value="F:ATP binding"/>
    <property type="evidence" value="ECO:0007669"/>
    <property type="project" value="UniProtKB-KW"/>
</dbReference>
<dbReference type="EMBL" id="MTHD01000003">
    <property type="protein sequence ID" value="OMG54021.1"/>
    <property type="molecule type" value="Genomic_DNA"/>
</dbReference>
<name>A0A1R1I5Q8_9RHOO</name>
<organism evidence="11 12">
    <name type="scientific">Azonexus hydrophilus</name>
    <dbReference type="NCBI Taxonomy" id="418702"/>
    <lineage>
        <taxon>Bacteria</taxon>
        <taxon>Pseudomonadati</taxon>
        <taxon>Pseudomonadota</taxon>
        <taxon>Betaproteobacteria</taxon>
        <taxon>Rhodocyclales</taxon>
        <taxon>Azonexaceae</taxon>
        <taxon>Azonexus</taxon>
    </lineage>
</organism>
<dbReference type="AlphaFoldDB" id="A0A1R1I5Q8"/>
<comment type="caution">
    <text evidence="11">The sequence shown here is derived from an EMBL/GenBank/DDBJ whole genome shotgun (WGS) entry which is preliminary data.</text>
</comment>
<dbReference type="Proteomes" id="UP000187526">
    <property type="component" value="Unassembled WGS sequence"/>
</dbReference>
<evidence type="ECO:0000256" key="1">
    <source>
        <dbReference type="ARBA" id="ARBA00004496"/>
    </source>
</evidence>
<dbReference type="NCBIfam" id="TIGR00150">
    <property type="entry name" value="T6A_YjeE"/>
    <property type="match status" value="1"/>
</dbReference>
<evidence type="ECO:0000256" key="10">
    <source>
        <dbReference type="ARBA" id="ARBA00032441"/>
    </source>
</evidence>
<evidence type="ECO:0000256" key="5">
    <source>
        <dbReference type="ARBA" id="ARBA00022694"/>
    </source>
</evidence>
<dbReference type="PANTHER" id="PTHR33540">
    <property type="entry name" value="TRNA THREONYLCARBAMOYLADENOSINE BIOSYNTHESIS PROTEIN TSAE"/>
    <property type="match status" value="1"/>
</dbReference>